<proteinExistence type="predicted"/>
<dbReference type="Pfam" id="PF12796">
    <property type="entry name" value="Ank_2"/>
    <property type="match status" value="1"/>
</dbReference>
<dbReference type="Gene3D" id="1.25.40.20">
    <property type="entry name" value="Ankyrin repeat-containing domain"/>
    <property type="match status" value="1"/>
</dbReference>
<comment type="caution">
    <text evidence="2">The sequence shown here is derived from an EMBL/GenBank/DDBJ whole genome shotgun (WGS) entry which is preliminary data.</text>
</comment>
<feature type="repeat" description="ANK" evidence="1">
    <location>
        <begin position="42"/>
        <end position="74"/>
    </location>
</feature>
<gene>
    <name evidence="2" type="ORF">RS030_203216</name>
</gene>
<dbReference type="SUPFAM" id="SSF53335">
    <property type="entry name" value="S-adenosyl-L-methionine-dependent methyltransferases"/>
    <property type="match status" value="1"/>
</dbReference>
<reference evidence="2 3" key="1">
    <citation type="submission" date="2023-10" db="EMBL/GenBank/DDBJ databases">
        <title>Comparative genomics analysis reveals potential genetic determinants of host preference in Cryptosporidium xiaoi.</title>
        <authorList>
            <person name="Xiao L."/>
            <person name="Li J."/>
        </authorList>
    </citation>
    <scope>NUCLEOTIDE SEQUENCE [LARGE SCALE GENOMIC DNA]</scope>
    <source>
        <strain evidence="2 3">52996</strain>
    </source>
</reference>
<dbReference type="PROSITE" id="PS50297">
    <property type="entry name" value="ANK_REP_REGION"/>
    <property type="match status" value="2"/>
</dbReference>
<dbReference type="EMBL" id="JAWDEY010000012">
    <property type="protein sequence ID" value="KAK6589452.1"/>
    <property type="molecule type" value="Genomic_DNA"/>
</dbReference>
<dbReference type="InterPro" id="IPR019410">
    <property type="entry name" value="Methyltransf_16"/>
</dbReference>
<name>A0AAV9XZV5_9CRYT</name>
<dbReference type="InterPro" id="IPR029063">
    <property type="entry name" value="SAM-dependent_MTases_sf"/>
</dbReference>
<dbReference type="SMART" id="SM00248">
    <property type="entry name" value="ANK"/>
    <property type="match status" value="2"/>
</dbReference>
<keyword evidence="1" id="KW-0040">ANK repeat</keyword>
<organism evidence="2 3">
    <name type="scientific">Cryptosporidium xiaoi</name>
    <dbReference type="NCBI Taxonomy" id="659607"/>
    <lineage>
        <taxon>Eukaryota</taxon>
        <taxon>Sar</taxon>
        <taxon>Alveolata</taxon>
        <taxon>Apicomplexa</taxon>
        <taxon>Conoidasida</taxon>
        <taxon>Coccidia</taxon>
        <taxon>Eucoccidiorida</taxon>
        <taxon>Eimeriorina</taxon>
        <taxon>Cryptosporidiidae</taxon>
        <taxon>Cryptosporidium</taxon>
    </lineage>
</organism>
<sequence length="463" mass="52910">MDSVSIEEISNEMLECARYGELEDLVKILDNYQVNVDYKDENGNTALHKSCANGHIDIVSELLKRNASINIQNNNGNSPLHWAVTNKKKEVIIELLNDPRSPSDGGADVLLKNCINKSVLTEVFNINDESLLKIVLEHQSAEKLEYENCDSVKFDGNQTEAIEKELDTYDNFTLSRSNNSNIKISQDIIHELIFSNEHEHFKEPVIKCRELALIGIKDVFSDDPEDDTTGVHLWSSSIVASYWMKELSRNADTFCGKKILELGCGCGLMGIVLTIYTKLFCNSYPSQVLLTDVSEIALGNAEINIQLNLELLMNSNNIIKTKYLNWYDKNSWARLVDESIHLSTNNSNNSDITHPTFDIIIGSDLIYNYDMEIKLSETIFQLLNENGTFYYVHRHDRLCSSKFKESLEKQGLTCQETNSPLEYINNPLYQKDRKLADLLFNELYDNNEFYLLTARKTTLLHIK</sequence>
<dbReference type="Gene3D" id="3.40.50.150">
    <property type="entry name" value="Vaccinia Virus protein VP39"/>
    <property type="match status" value="1"/>
</dbReference>
<dbReference type="PANTHER" id="PTHR14614">
    <property type="entry name" value="HEPATOCELLULAR CARCINOMA-ASSOCIATED ANTIGEN"/>
    <property type="match status" value="1"/>
</dbReference>
<evidence type="ECO:0000256" key="1">
    <source>
        <dbReference type="PROSITE-ProRule" id="PRU00023"/>
    </source>
</evidence>
<dbReference type="SUPFAM" id="SSF48403">
    <property type="entry name" value="Ankyrin repeat"/>
    <property type="match status" value="1"/>
</dbReference>
<accession>A0AAV9XZV5</accession>
<keyword evidence="3" id="KW-1185">Reference proteome</keyword>
<dbReference type="PROSITE" id="PS50088">
    <property type="entry name" value="ANK_REPEAT"/>
    <property type="match status" value="2"/>
</dbReference>
<feature type="repeat" description="ANK" evidence="1">
    <location>
        <begin position="75"/>
        <end position="96"/>
    </location>
</feature>
<dbReference type="AlphaFoldDB" id="A0AAV9XZV5"/>
<dbReference type="InterPro" id="IPR002110">
    <property type="entry name" value="Ankyrin_rpt"/>
</dbReference>
<dbReference type="Pfam" id="PF10294">
    <property type="entry name" value="Methyltransf_16"/>
    <property type="match status" value="1"/>
</dbReference>
<dbReference type="Proteomes" id="UP001311799">
    <property type="component" value="Unassembled WGS sequence"/>
</dbReference>
<dbReference type="InterPro" id="IPR036770">
    <property type="entry name" value="Ankyrin_rpt-contain_sf"/>
</dbReference>
<evidence type="ECO:0000313" key="3">
    <source>
        <dbReference type="Proteomes" id="UP001311799"/>
    </source>
</evidence>
<evidence type="ECO:0008006" key="4">
    <source>
        <dbReference type="Google" id="ProtNLM"/>
    </source>
</evidence>
<evidence type="ECO:0000313" key="2">
    <source>
        <dbReference type="EMBL" id="KAK6589452.1"/>
    </source>
</evidence>
<protein>
    <recommendedName>
        <fullName evidence="4">Methyltransferase</fullName>
    </recommendedName>
</protein>